<reference evidence="2 3" key="1">
    <citation type="submission" date="2020-09" db="EMBL/GenBank/DDBJ databases">
        <title>Photobacterium sp. CAU 1568 isolated from sand of Sido Beach.</title>
        <authorList>
            <person name="Kim W."/>
        </authorList>
    </citation>
    <scope>NUCLEOTIDE SEQUENCE [LARGE SCALE GENOMIC DNA]</scope>
    <source>
        <strain evidence="2 3">CAU 1568</strain>
    </source>
</reference>
<dbReference type="EMBL" id="JACYTP010000004">
    <property type="protein sequence ID" value="MBD8512665.1"/>
    <property type="molecule type" value="Genomic_DNA"/>
</dbReference>
<dbReference type="RefSeq" id="WP_192015448.1">
    <property type="nucleotide sequence ID" value="NZ_JACYTP010000004.1"/>
</dbReference>
<keyword evidence="1" id="KW-0472">Membrane</keyword>
<dbReference type="Proteomes" id="UP000649768">
    <property type="component" value="Unassembled WGS sequence"/>
</dbReference>
<organism evidence="2 3">
    <name type="scientific">Photobacterium arenosum</name>
    <dbReference type="NCBI Taxonomy" id="2774143"/>
    <lineage>
        <taxon>Bacteria</taxon>
        <taxon>Pseudomonadati</taxon>
        <taxon>Pseudomonadota</taxon>
        <taxon>Gammaproteobacteria</taxon>
        <taxon>Vibrionales</taxon>
        <taxon>Vibrionaceae</taxon>
        <taxon>Photobacterium</taxon>
    </lineage>
</organism>
<sequence length="227" mass="25900">MDMAEFFRQYLAELSGQLKVSNLYLTIFAALLGAVAGVLLTVLVSIFSGFLRKLSYNKSTRIQLHQLAESNIMRCQVNIGILQNEIAGLSSQGKFTLNGLALLQDYEHTLLYAPANFRPTELFLIRMQITALNSHHAQLTAILEQRARLDIEIRKAPSGQQEMELTGLRLEYDRHLNKRFSDIREFSEALRDYLELGSFKRFVINFIPLKVVQNKSMEAVTEPFTNN</sequence>
<evidence type="ECO:0000256" key="1">
    <source>
        <dbReference type="SAM" id="Phobius"/>
    </source>
</evidence>
<evidence type="ECO:0000313" key="3">
    <source>
        <dbReference type="Proteomes" id="UP000649768"/>
    </source>
</evidence>
<protein>
    <submittedName>
        <fullName evidence="2">Uncharacterized protein</fullName>
    </submittedName>
</protein>
<proteinExistence type="predicted"/>
<name>A0ABR9BJC5_9GAMM</name>
<keyword evidence="1" id="KW-0812">Transmembrane</keyword>
<comment type="caution">
    <text evidence="2">The sequence shown here is derived from an EMBL/GenBank/DDBJ whole genome shotgun (WGS) entry which is preliminary data.</text>
</comment>
<keyword evidence="1" id="KW-1133">Transmembrane helix</keyword>
<gene>
    <name evidence="2" type="ORF">IFO68_08170</name>
</gene>
<evidence type="ECO:0000313" key="2">
    <source>
        <dbReference type="EMBL" id="MBD8512665.1"/>
    </source>
</evidence>
<feature type="transmembrane region" description="Helical" evidence="1">
    <location>
        <begin position="23"/>
        <end position="51"/>
    </location>
</feature>
<accession>A0ABR9BJC5</accession>
<keyword evidence="3" id="KW-1185">Reference proteome</keyword>